<keyword evidence="1" id="KW-1185">Reference proteome</keyword>
<proteinExistence type="predicted"/>
<name>A0A0K0F4Z6_STRVS</name>
<dbReference type="WBParaSite" id="SVE_0388600.1">
    <property type="protein sequence ID" value="SVE_0388600.1"/>
    <property type="gene ID" value="SVE_0388600"/>
</dbReference>
<reference evidence="1" key="1">
    <citation type="submission" date="2014-07" db="EMBL/GenBank/DDBJ databases">
        <authorList>
            <person name="Martin A.A"/>
            <person name="De Silva N."/>
        </authorList>
    </citation>
    <scope>NUCLEOTIDE SEQUENCE</scope>
</reference>
<sequence>MVASTFGNLSSNVNSLSDTIMSRVLEVQRICANILSRHMKSNRLAILILDYALERIDLDMKANYKDLFYHSSQ</sequence>
<dbReference type="STRING" id="75913.A0A0K0F4Z6"/>
<reference evidence="2" key="2">
    <citation type="submission" date="2015-08" db="UniProtKB">
        <authorList>
            <consortium name="WormBaseParasite"/>
        </authorList>
    </citation>
    <scope>IDENTIFICATION</scope>
</reference>
<accession>A0A0K0F4Z6</accession>
<dbReference type="Proteomes" id="UP000035680">
    <property type="component" value="Unassembled WGS sequence"/>
</dbReference>
<evidence type="ECO:0000313" key="2">
    <source>
        <dbReference type="WBParaSite" id="SVE_0388600.1"/>
    </source>
</evidence>
<protein>
    <submittedName>
        <fullName evidence="2">Exocyst complex component Sec8</fullName>
    </submittedName>
</protein>
<dbReference type="AlphaFoldDB" id="A0A0K0F4Z6"/>
<evidence type="ECO:0000313" key="1">
    <source>
        <dbReference type="Proteomes" id="UP000035680"/>
    </source>
</evidence>
<organism evidence="1 2">
    <name type="scientific">Strongyloides venezuelensis</name>
    <name type="common">Threadworm</name>
    <dbReference type="NCBI Taxonomy" id="75913"/>
    <lineage>
        <taxon>Eukaryota</taxon>
        <taxon>Metazoa</taxon>
        <taxon>Ecdysozoa</taxon>
        <taxon>Nematoda</taxon>
        <taxon>Chromadorea</taxon>
        <taxon>Rhabditida</taxon>
        <taxon>Tylenchina</taxon>
        <taxon>Panagrolaimomorpha</taxon>
        <taxon>Strongyloidoidea</taxon>
        <taxon>Strongyloididae</taxon>
        <taxon>Strongyloides</taxon>
    </lineage>
</organism>